<accession>A0A6J5V7U6</accession>
<evidence type="ECO:0000313" key="4">
    <source>
        <dbReference type="Proteomes" id="UP000507245"/>
    </source>
</evidence>
<sequence length="71" mass="7912">MGVGFFIVNCFNRKELKELKELKKGKKKLQFGVSEVDEGEPEMVGIGIDGICQLLSSDMTHDSHQWRAAAS</sequence>
<dbReference type="Proteomes" id="UP000507245">
    <property type="component" value="Unassembled WGS sequence"/>
</dbReference>
<name>A0A6J5V7U6_PRUAR</name>
<organism evidence="1 3">
    <name type="scientific">Prunus armeniaca</name>
    <name type="common">Apricot</name>
    <name type="synonym">Armeniaca vulgaris</name>
    <dbReference type="NCBI Taxonomy" id="36596"/>
    <lineage>
        <taxon>Eukaryota</taxon>
        <taxon>Viridiplantae</taxon>
        <taxon>Streptophyta</taxon>
        <taxon>Embryophyta</taxon>
        <taxon>Tracheophyta</taxon>
        <taxon>Spermatophyta</taxon>
        <taxon>Magnoliopsida</taxon>
        <taxon>eudicotyledons</taxon>
        <taxon>Gunneridae</taxon>
        <taxon>Pentapetalae</taxon>
        <taxon>rosids</taxon>
        <taxon>fabids</taxon>
        <taxon>Rosales</taxon>
        <taxon>Rosaceae</taxon>
        <taxon>Amygdaloideae</taxon>
        <taxon>Amygdaleae</taxon>
        <taxon>Prunus</taxon>
    </lineage>
</organism>
<evidence type="ECO:0000313" key="3">
    <source>
        <dbReference type="Proteomes" id="UP000507222"/>
    </source>
</evidence>
<dbReference type="EMBL" id="CAEKDK010000006">
    <property type="protein sequence ID" value="CAB4284281.1"/>
    <property type="molecule type" value="Genomic_DNA"/>
</dbReference>
<dbReference type="OrthoDB" id="10372285at2759"/>
<dbReference type="EMBL" id="CAEKKB010000006">
    <property type="protein sequence ID" value="CAB4314677.1"/>
    <property type="molecule type" value="Genomic_DNA"/>
</dbReference>
<gene>
    <name evidence="1" type="ORF">CURHAP_LOCUS39785</name>
    <name evidence="2" type="ORF">ORAREDHAP_LOCUS39156</name>
</gene>
<keyword evidence="4" id="KW-1185">Reference proteome</keyword>
<reference evidence="4" key="1">
    <citation type="journal article" date="2020" name="Genome Biol.">
        <title>Gamete binning: chromosome-level and haplotype-resolved genome assembly enabled by high-throughput single-cell sequencing of gamete genomes.</title>
        <authorList>
            <person name="Campoy J.A."/>
            <person name="Sun H."/>
            <person name="Goel M."/>
            <person name="Jiao W.-B."/>
            <person name="Folz-Donahue K."/>
            <person name="Wang N."/>
            <person name="Rubio M."/>
            <person name="Liu C."/>
            <person name="Kukat C."/>
            <person name="Ruiz D."/>
            <person name="Huettel B."/>
            <person name="Schneeberger K."/>
        </authorList>
    </citation>
    <scope>NUCLEOTIDE SEQUENCE [LARGE SCALE GENOMIC DNA]</scope>
    <source>
        <strain evidence="4">cv. Rojo Pasion</strain>
    </source>
</reference>
<evidence type="ECO:0000313" key="1">
    <source>
        <dbReference type="EMBL" id="CAB4284281.1"/>
    </source>
</evidence>
<proteinExistence type="predicted"/>
<protein>
    <submittedName>
        <fullName evidence="1">Uncharacterized protein</fullName>
    </submittedName>
</protein>
<evidence type="ECO:0000313" key="2">
    <source>
        <dbReference type="EMBL" id="CAB4314677.1"/>
    </source>
</evidence>
<dbReference type="Proteomes" id="UP000507222">
    <property type="component" value="Unassembled WGS sequence"/>
</dbReference>
<reference evidence="1 3" key="2">
    <citation type="submission" date="2020-05" db="EMBL/GenBank/DDBJ databases">
        <authorList>
            <person name="Campoy J."/>
            <person name="Schneeberger K."/>
            <person name="Spophaly S."/>
        </authorList>
    </citation>
    <scope>NUCLEOTIDE SEQUENCE [LARGE SCALE GENOMIC DNA]</scope>
    <source>
        <strain evidence="1">PruArmRojPasFocal</strain>
    </source>
</reference>
<dbReference type="AlphaFoldDB" id="A0A6J5V7U6"/>